<feature type="transmembrane region" description="Helical" evidence="2">
    <location>
        <begin position="798"/>
        <end position="817"/>
    </location>
</feature>
<dbReference type="Proteomes" id="UP000198287">
    <property type="component" value="Unassembled WGS sequence"/>
</dbReference>
<keyword evidence="3" id="KW-0732">Signal</keyword>
<feature type="signal peptide" evidence="3">
    <location>
        <begin position="1"/>
        <end position="25"/>
    </location>
</feature>
<keyword evidence="2" id="KW-1133">Transmembrane helix</keyword>
<keyword evidence="5" id="KW-1185">Reference proteome</keyword>
<keyword evidence="2" id="KW-0472">Membrane</keyword>
<evidence type="ECO:0000313" key="4">
    <source>
        <dbReference type="EMBL" id="OXA39642.1"/>
    </source>
</evidence>
<feature type="region of interest" description="Disordered" evidence="1">
    <location>
        <begin position="545"/>
        <end position="565"/>
    </location>
</feature>
<feature type="transmembrane region" description="Helical" evidence="2">
    <location>
        <begin position="364"/>
        <end position="385"/>
    </location>
</feature>
<feature type="transmembrane region" description="Helical" evidence="2">
    <location>
        <begin position="425"/>
        <end position="447"/>
    </location>
</feature>
<dbReference type="GO" id="GO:0005581">
    <property type="term" value="C:collagen trimer"/>
    <property type="evidence" value="ECO:0007669"/>
    <property type="project" value="UniProtKB-KW"/>
</dbReference>
<feature type="chain" id="PRO_5012240227" evidence="3">
    <location>
        <begin position="26"/>
        <end position="863"/>
    </location>
</feature>
<protein>
    <submittedName>
        <fullName evidence="4">Collagen alpha-5(VI) chain</fullName>
    </submittedName>
</protein>
<keyword evidence="4" id="KW-0176">Collagen</keyword>
<organism evidence="4 5">
    <name type="scientific">Folsomia candida</name>
    <name type="common">Springtail</name>
    <dbReference type="NCBI Taxonomy" id="158441"/>
    <lineage>
        <taxon>Eukaryota</taxon>
        <taxon>Metazoa</taxon>
        <taxon>Ecdysozoa</taxon>
        <taxon>Arthropoda</taxon>
        <taxon>Hexapoda</taxon>
        <taxon>Collembola</taxon>
        <taxon>Entomobryomorpha</taxon>
        <taxon>Isotomoidea</taxon>
        <taxon>Isotomidae</taxon>
        <taxon>Proisotominae</taxon>
        <taxon>Folsomia</taxon>
    </lineage>
</organism>
<name>A0A226D232_FOLCA</name>
<gene>
    <name evidence="4" type="ORF">Fcan01_25559</name>
</gene>
<evidence type="ECO:0000256" key="1">
    <source>
        <dbReference type="SAM" id="MobiDB-lite"/>
    </source>
</evidence>
<evidence type="ECO:0000256" key="3">
    <source>
        <dbReference type="SAM" id="SignalP"/>
    </source>
</evidence>
<proteinExistence type="predicted"/>
<evidence type="ECO:0000313" key="5">
    <source>
        <dbReference type="Proteomes" id="UP000198287"/>
    </source>
</evidence>
<dbReference type="EMBL" id="LNIX01000037">
    <property type="protein sequence ID" value="OXA39642.1"/>
    <property type="molecule type" value="Genomic_DNA"/>
</dbReference>
<keyword evidence="2" id="KW-0812">Transmembrane</keyword>
<accession>A0A226D232</accession>
<sequence>MHRLPFNVLIIFLHFLVPLVAPGLSSQLTAKQDIEEIAGNLNSPCNLLIVFDTFSEGLDFSKISLKLTLTIMKSWTWVSRTHKRGTLIKMALRKVKPSGHICTFAVTYVDKAVEKGLPNNDGYTHAYSLIMEAFLASSWTLVIEHTNAKTLWNSASAPFTIQYFLSAITKPDLESIRLTYIFQHRVRNGMVVRFVGEDSEHQKLHLVCQSCRGDEGVFMSLRINCQSTKISCLLSTILSTTEYFRYLITKIMVRNVKLHVTIKSHLTPQFCEDAFISRHPPQIPFREYVLALLLCYSNSSLLTYSQPGLFIFIQVENLFPDPSWIGVLPNDVIFMEYPTFTFLSCWAQPQFSFEPYTAPFQTNLWIGTMAWLLFMLAFFTVFLLWETSMNVTQVREDFTLIVLLLVASLLEESVNIPKHLVKLKWVIGTWMLMSIIFTNCYLSLAIIRITSPLPVKMAETFDDLLTPVCVSWKNCPSWFFMAFDVRKRHIVRVNPVKPQMQGKETSGVLLLKTNTQGFYLGVSGGRGSRYSRDFQGIRGIQGVQGSRGFQGSRGSRGIRGSPGFRNQIPPREEQPWIESEFAKEDNVLNLTKNLQIYQEQYMLSSLATQDVMFYLCFYSYSPDWTLWQNTWTPRNLDRVSLLSLNMIIPQRIFWPEDDTNLTWDQDFQLNPPSPDVWEDWTESRMTECSRKFAYVDTEENTDKLFNRLTKFYKFLHFRKGKDTITTNYMKVWAFESRRRSRLADTLMKTLESGIFQRFQKIMATRVDKRRIEFTKNRTRDVKQGFESVNMSGSIQTVFILWSVLIILGLAIFLMCDFRKEIAISMRSLSQHLVPGIKRMTSSFGANIVVRAKVVAFKTKWKHK</sequence>
<evidence type="ECO:0000256" key="2">
    <source>
        <dbReference type="SAM" id="Phobius"/>
    </source>
</evidence>
<dbReference type="AlphaFoldDB" id="A0A226D232"/>
<comment type="caution">
    <text evidence="4">The sequence shown here is derived from an EMBL/GenBank/DDBJ whole genome shotgun (WGS) entry which is preliminary data.</text>
</comment>
<reference evidence="4 5" key="1">
    <citation type="submission" date="2015-12" db="EMBL/GenBank/DDBJ databases">
        <title>The genome of Folsomia candida.</title>
        <authorList>
            <person name="Faddeeva A."/>
            <person name="Derks M.F."/>
            <person name="Anvar Y."/>
            <person name="Smit S."/>
            <person name="Van Straalen N."/>
            <person name="Roelofs D."/>
        </authorList>
    </citation>
    <scope>NUCLEOTIDE SEQUENCE [LARGE SCALE GENOMIC DNA]</scope>
    <source>
        <strain evidence="4 5">VU population</strain>
        <tissue evidence="4">Whole body</tissue>
    </source>
</reference>
<feature type="compositionally biased region" description="Low complexity" evidence="1">
    <location>
        <begin position="545"/>
        <end position="563"/>
    </location>
</feature>